<accession>A0ABD7QJL4</accession>
<dbReference type="InterPro" id="IPR011008">
    <property type="entry name" value="Dimeric_a/b-barrel"/>
</dbReference>
<name>A0ABD7QJL4_RAOOR</name>
<evidence type="ECO:0000313" key="3">
    <source>
        <dbReference type="Proteomes" id="UP000295263"/>
    </source>
</evidence>
<keyword evidence="2" id="KW-0560">Oxidoreductase</keyword>
<dbReference type="RefSeq" id="WP_132512093.1">
    <property type="nucleotide sequence ID" value="NZ_SLYQ01000003.1"/>
</dbReference>
<dbReference type="AlphaFoldDB" id="A0ABD7QJL4"/>
<dbReference type="SUPFAM" id="SSF54909">
    <property type="entry name" value="Dimeric alpha+beta barrel"/>
    <property type="match status" value="1"/>
</dbReference>
<evidence type="ECO:0000313" key="2">
    <source>
        <dbReference type="EMBL" id="TCQ74081.1"/>
    </source>
</evidence>
<gene>
    <name evidence="2" type="ORF">EC841_103261</name>
</gene>
<dbReference type="InterPro" id="IPR007138">
    <property type="entry name" value="ABM_dom"/>
</dbReference>
<proteinExistence type="predicted"/>
<dbReference type="Proteomes" id="UP000295263">
    <property type="component" value="Unassembled WGS sequence"/>
</dbReference>
<comment type="caution">
    <text evidence="2">The sequence shown here is derived from an EMBL/GenBank/DDBJ whole genome shotgun (WGS) entry which is preliminary data.</text>
</comment>
<feature type="domain" description="ABM" evidence="1">
    <location>
        <begin position="12"/>
        <end position="97"/>
    </location>
</feature>
<dbReference type="PROSITE" id="PS51725">
    <property type="entry name" value="ABM"/>
    <property type="match status" value="1"/>
</dbReference>
<dbReference type="GO" id="GO:0004497">
    <property type="term" value="F:monooxygenase activity"/>
    <property type="evidence" value="ECO:0007669"/>
    <property type="project" value="UniProtKB-KW"/>
</dbReference>
<reference evidence="2 3" key="1">
    <citation type="submission" date="2019-03" db="EMBL/GenBank/DDBJ databases">
        <title>Genomic analyses of the natural microbiome of Caenorhabditis elegans.</title>
        <authorList>
            <person name="Samuel B."/>
        </authorList>
    </citation>
    <scope>NUCLEOTIDE SEQUENCE [LARGE SCALE GENOMIC DNA]</scope>
    <source>
        <strain evidence="2 3">JUb54</strain>
    </source>
</reference>
<keyword evidence="2" id="KW-0503">Monooxygenase</keyword>
<evidence type="ECO:0000259" key="1">
    <source>
        <dbReference type="PROSITE" id="PS51725"/>
    </source>
</evidence>
<dbReference type="EMBL" id="SLYQ01000003">
    <property type="protein sequence ID" value="TCQ74081.1"/>
    <property type="molecule type" value="Genomic_DNA"/>
</dbReference>
<dbReference type="Pfam" id="PF03992">
    <property type="entry name" value="ABM"/>
    <property type="match status" value="1"/>
</dbReference>
<sequence>MESSGHFITAEITLNARWSIEEGQRAIDDFCAAMRQELGCTLAQAWQDNADPRRFILWERYEDPAAHQRHFTLPHTQAFIDAGWVSLVRVFETTLPVRAGGEHNHD</sequence>
<protein>
    <submittedName>
        <fullName evidence="2">Quinol monooxygenase YgiN</fullName>
    </submittedName>
</protein>
<dbReference type="Gene3D" id="3.30.70.100">
    <property type="match status" value="1"/>
</dbReference>
<organism evidence="2 3">
    <name type="scientific">Raoultella ornithinolytica</name>
    <name type="common">Klebsiella ornithinolytica</name>
    <dbReference type="NCBI Taxonomy" id="54291"/>
    <lineage>
        <taxon>Bacteria</taxon>
        <taxon>Pseudomonadati</taxon>
        <taxon>Pseudomonadota</taxon>
        <taxon>Gammaproteobacteria</taxon>
        <taxon>Enterobacterales</taxon>
        <taxon>Enterobacteriaceae</taxon>
        <taxon>Klebsiella/Raoultella group</taxon>
        <taxon>Raoultella</taxon>
    </lineage>
</organism>